<dbReference type="PROSITE" id="PS51482">
    <property type="entry name" value="DEGV"/>
    <property type="match status" value="1"/>
</dbReference>
<dbReference type="Gene3D" id="3.30.1180.10">
    <property type="match status" value="1"/>
</dbReference>
<dbReference type="InterPro" id="IPR003797">
    <property type="entry name" value="DegV"/>
</dbReference>
<dbReference type="EMBL" id="CP064781">
    <property type="protein sequence ID" value="QRJ64933.1"/>
    <property type="molecule type" value="Genomic_DNA"/>
</dbReference>
<dbReference type="NCBIfam" id="TIGR00762">
    <property type="entry name" value="DegV"/>
    <property type="match status" value="1"/>
</dbReference>
<name>A0A974SRD2_9RHOO</name>
<keyword evidence="3" id="KW-1185">Reference proteome</keyword>
<evidence type="ECO:0000256" key="1">
    <source>
        <dbReference type="ARBA" id="ARBA00023121"/>
    </source>
</evidence>
<organism evidence="2 3">
    <name type="scientific">Azospira restricta</name>
    <dbReference type="NCBI Taxonomy" id="404405"/>
    <lineage>
        <taxon>Bacteria</taxon>
        <taxon>Pseudomonadati</taxon>
        <taxon>Pseudomonadota</taxon>
        <taxon>Betaproteobacteria</taxon>
        <taxon>Rhodocyclales</taxon>
        <taxon>Rhodocyclaceae</taxon>
        <taxon>Azospira</taxon>
    </lineage>
</organism>
<dbReference type="Proteomes" id="UP000663444">
    <property type="component" value="Chromosome"/>
</dbReference>
<proteinExistence type="predicted"/>
<sequence>MRIGVVVDSCCDLPKEFIDAHGVVVMPITLRIGDTLVEDRRDPAETHAFYAKHLDRKSEDFAESIPYSVQQIESLFLERLVLDYDYVFCLTITSGRSPIYDHAMQASRTILTKYKQIRRQAGVPERFGLAVLSSRNMFTGQAVLAAEAIRLIRAGGTPSEIGTRLRVLVDQTHTYMVPADLFHIYKRASKKGDKSIGWGSYTLGSMLDVKPILHCHQDATGPVDKVRGFEAGVERLFTKAAERVRRGLEVPYVCISYGGALDAVPKLPGYVALAQAARERQVDILLSPMSKTAAVNVGPGAVSLAFAASGAALH</sequence>
<protein>
    <submittedName>
        <fullName evidence="2">DegV family protein</fullName>
    </submittedName>
</protein>
<dbReference type="PANTHER" id="PTHR33434:SF2">
    <property type="entry name" value="FATTY ACID-BINDING PROTEIN TM_1468"/>
    <property type="match status" value="1"/>
</dbReference>
<dbReference type="RefSeq" id="WP_203388461.1">
    <property type="nucleotide sequence ID" value="NZ_CP064781.1"/>
</dbReference>
<evidence type="ECO:0000313" key="3">
    <source>
        <dbReference type="Proteomes" id="UP000663444"/>
    </source>
</evidence>
<reference evidence="2" key="1">
    <citation type="submission" date="2020-11" db="EMBL/GenBank/DDBJ databases">
        <title>Azospira restricta DSM 18626 genome sequence.</title>
        <authorList>
            <person name="Moe W.M."/>
        </authorList>
    </citation>
    <scope>NUCLEOTIDE SEQUENCE</scope>
    <source>
        <strain evidence="2">DSM 18626</strain>
    </source>
</reference>
<dbReference type="Pfam" id="PF02645">
    <property type="entry name" value="DegV"/>
    <property type="match status" value="1"/>
</dbReference>
<dbReference type="AlphaFoldDB" id="A0A974SRD2"/>
<dbReference type="GO" id="GO:0008289">
    <property type="term" value="F:lipid binding"/>
    <property type="evidence" value="ECO:0007669"/>
    <property type="project" value="UniProtKB-KW"/>
</dbReference>
<dbReference type="KEGG" id="ares:IWH25_06210"/>
<dbReference type="SUPFAM" id="SSF82549">
    <property type="entry name" value="DAK1/DegV-like"/>
    <property type="match status" value="1"/>
</dbReference>
<dbReference type="InterPro" id="IPR050270">
    <property type="entry name" value="DegV_domain_contain"/>
</dbReference>
<dbReference type="Gene3D" id="3.40.50.10170">
    <property type="match status" value="1"/>
</dbReference>
<evidence type="ECO:0000313" key="2">
    <source>
        <dbReference type="EMBL" id="QRJ64933.1"/>
    </source>
</evidence>
<gene>
    <name evidence="2" type="ORF">IWH25_06210</name>
</gene>
<dbReference type="PANTHER" id="PTHR33434">
    <property type="entry name" value="DEGV DOMAIN-CONTAINING PROTEIN DR_1986-RELATED"/>
    <property type="match status" value="1"/>
</dbReference>
<accession>A0A974SRD2</accession>
<dbReference type="InterPro" id="IPR043168">
    <property type="entry name" value="DegV_C"/>
</dbReference>
<keyword evidence="1" id="KW-0446">Lipid-binding</keyword>